<gene>
    <name evidence="2" type="ORF">MM415A02847_0010</name>
    <name evidence="1" type="ORF">TM448A02241_0003</name>
    <name evidence="3" type="ORF">TM448B00541_0026</name>
</gene>
<evidence type="ECO:0000313" key="3">
    <source>
        <dbReference type="EMBL" id="QJH95872.1"/>
    </source>
</evidence>
<reference evidence="1" key="1">
    <citation type="submission" date="2020-03" db="EMBL/GenBank/DDBJ databases">
        <title>The deep terrestrial virosphere.</title>
        <authorList>
            <person name="Holmfeldt K."/>
            <person name="Nilsson E."/>
            <person name="Simone D."/>
            <person name="Lopez-Fernandez M."/>
            <person name="Wu X."/>
            <person name="de Brujin I."/>
            <person name="Lundin D."/>
            <person name="Andersson A."/>
            <person name="Bertilsson S."/>
            <person name="Dopson M."/>
        </authorList>
    </citation>
    <scope>NUCLEOTIDE SEQUENCE</scope>
    <source>
        <strain evidence="2">MM415A02847</strain>
        <strain evidence="1">TM448A02241</strain>
        <strain evidence="3">TM448B00541</strain>
    </source>
</reference>
<accession>A0A6H1ZWS9</accession>
<dbReference type="EMBL" id="MT144281">
    <property type="protein sequence ID" value="QJA51660.1"/>
    <property type="molecule type" value="Genomic_DNA"/>
</dbReference>
<evidence type="ECO:0008006" key="4">
    <source>
        <dbReference type="Google" id="ProtNLM"/>
    </source>
</evidence>
<evidence type="ECO:0000313" key="2">
    <source>
        <dbReference type="EMBL" id="QJA72214.1"/>
    </source>
</evidence>
<proteinExistence type="predicted"/>
<sequence>MSIIAMGLSQTITSIASVTANEYNKKTATVIYNDIRCRWQESVTQVVSAIGEQVISKVQVWVMPDIVVKEGYRVIKDSITYVVVAYEKWYDIGGIHDHTKVYLA</sequence>
<dbReference type="AlphaFoldDB" id="A0A6H1ZWS9"/>
<dbReference type="EMBL" id="MT141933">
    <property type="protein sequence ID" value="QJA72214.1"/>
    <property type="molecule type" value="Genomic_DNA"/>
</dbReference>
<protein>
    <recommendedName>
        <fullName evidence="4">Head-tail joining protein</fullName>
    </recommendedName>
</protein>
<dbReference type="EMBL" id="MT144631">
    <property type="protein sequence ID" value="QJH95872.1"/>
    <property type="molecule type" value="Genomic_DNA"/>
</dbReference>
<name>A0A6H1ZWS9_9ZZZZ</name>
<evidence type="ECO:0000313" key="1">
    <source>
        <dbReference type="EMBL" id="QJA51660.1"/>
    </source>
</evidence>
<organism evidence="1">
    <name type="scientific">viral metagenome</name>
    <dbReference type="NCBI Taxonomy" id="1070528"/>
    <lineage>
        <taxon>unclassified sequences</taxon>
        <taxon>metagenomes</taxon>
        <taxon>organismal metagenomes</taxon>
    </lineage>
</organism>